<evidence type="ECO:0000313" key="3">
    <source>
        <dbReference type="EMBL" id="RMC15224.1"/>
    </source>
</evidence>
<dbReference type="Gene3D" id="1.10.1200.30">
    <property type="match status" value="1"/>
</dbReference>
<protein>
    <recommendedName>
        <fullName evidence="2">Retroviral nucleocapsid Gag protein p24 C-terminal domain-containing protein</fullName>
    </recommendedName>
</protein>
<dbReference type="EMBL" id="QRBI01000104">
    <property type="protein sequence ID" value="RMC15224.1"/>
    <property type="molecule type" value="Genomic_DNA"/>
</dbReference>
<dbReference type="SUPFAM" id="SSF47353">
    <property type="entry name" value="Retrovirus capsid dimerization domain-like"/>
    <property type="match status" value="1"/>
</dbReference>
<proteinExistence type="predicted"/>
<feature type="region of interest" description="Disordered" evidence="1">
    <location>
        <begin position="172"/>
        <end position="197"/>
    </location>
</feature>
<reference evidence="3 4" key="1">
    <citation type="submission" date="2018-07" db="EMBL/GenBank/DDBJ databases">
        <title>A high quality draft genome assembly of the barn swallow (H. rustica rustica).</title>
        <authorList>
            <person name="Formenti G."/>
            <person name="Chiara M."/>
            <person name="Poveda L."/>
            <person name="Francoijs K.-J."/>
            <person name="Bonisoli-Alquati A."/>
            <person name="Canova L."/>
            <person name="Gianfranceschi L."/>
            <person name="Horner D.S."/>
            <person name="Saino N."/>
        </authorList>
    </citation>
    <scope>NUCLEOTIDE SEQUENCE [LARGE SCALE GENOMIC DNA]</scope>
    <source>
        <strain evidence="3">Chelidonia</strain>
        <tissue evidence="3">Blood</tissue>
    </source>
</reference>
<name>A0A3M0KUZ5_HIRRU</name>
<dbReference type="InterPro" id="IPR045345">
    <property type="entry name" value="Gag_p24_C"/>
</dbReference>
<accession>A0A3M0KUZ5</accession>
<sequence length="207" mass="22909">MILPTQSFTTIKQGPDESFIKFIDRLKIALKKPIESREVRKEMLVKLVLMNANKEIKEVLRSLPLEPEPTFDQIIEVTVKHTSSENTVAQAVAKCIAEGVSGAFAIVVAQENQRCFVCGEPGHQMKDRTHIPTGIKDGRQDHQWLRAGNGQQSAGQPRAKTPNAQLFHPAATAHSAPRDGQGQFPHGPKTAASKIPSHFKEVHFIPR</sequence>
<gene>
    <name evidence="3" type="ORF">DUI87_07408</name>
</gene>
<dbReference type="STRING" id="333673.A0A3M0KUZ5"/>
<dbReference type="OrthoDB" id="9352756at2759"/>
<dbReference type="InterPro" id="IPR050195">
    <property type="entry name" value="Primate_lentivir_Gag_pol-like"/>
</dbReference>
<dbReference type="PANTHER" id="PTHR40389">
    <property type="entry name" value="ENDOGENOUS RETROVIRUS GROUP K MEMBER 24 GAG POLYPROTEIN-RELATED"/>
    <property type="match status" value="1"/>
</dbReference>
<dbReference type="InterPro" id="IPR008916">
    <property type="entry name" value="Retrov_capsid_C"/>
</dbReference>
<evidence type="ECO:0000256" key="1">
    <source>
        <dbReference type="SAM" id="MobiDB-lite"/>
    </source>
</evidence>
<keyword evidence="4" id="KW-1185">Reference proteome</keyword>
<dbReference type="Proteomes" id="UP000269221">
    <property type="component" value="Unassembled WGS sequence"/>
</dbReference>
<dbReference type="AlphaFoldDB" id="A0A3M0KUZ5"/>
<organism evidence="3 4">
    <name type="scientific">Hirundo rustica rustica</name>
    <dbReference type="NCBI Taxonomy" id="333673"/>
    <lineage>
        <taxon>Eukaryota</taxon>
        <taxon>Metazoa</taxon>
        <taxon>Chordata</taxon>
        <taxon>Craniata</taxon>
        <taxon>Vertebrata</taxon>
        <taxon>Euteleostomi</taxon>
        <taxon>Archelosauria</taxon>
        <taxon>Archosauria</taxon>
        <taxon>Dinosauria</taxon>
        <taxon>Saurischia</taxon>
        <taxon>Theropoda</taxon>
        <taxon>Coelurosauria</taxon>
        <taxon>Aves</taxon>
        <taxon>Neognathae</taxon>
        <taxon>Neoaves</taxon>
        <taxon>Telluraves</taxon>
        <taxon>Australaves</taxon>
        <taxon>Passeriformes</taxon>
        <taxon>Sylvioidea</taxon>
        <taxon>Hirundinidae</taxon>
        <taxon>Hirundo</taxon>
    </lineage>
</organism>
<evidence type="ECO:0000259" key="2">
    <source>
        <dbReference type="Pfam" id="PF19317"/>
    </source>
</evidence>
<dbReference type="Pfam" id="PF19317">
    <property type="entry name" value="Gag_p24_C"/>
    <property type="match status" value="1"/>
</dbReference>
<feature type="domain" description="Retroviral nucleocapsid Gag protein p24 C-terminal" evidence="2">
    <location>
        <begin position="5"/>
        <end position="64"/>
    </location>
</feature>
<comment type="caution">
    <text evidence="3">The sequence shown here is derived from an EMBL/GenBank/DDBJ whole genome shotgun (WGS) entry which is preliminary data.</text>
</comment>
<evidence type="ECO:0000313" key="4">
    <source>
        <dbReference type="Proteomes" id="UP000269221"/>
    </source>
</evidence>
<dbReference type="PANTHER" id="PTHR40389:SF3">
    <property type="entry name" value="IGE-BINDING PROTEIN"/>
    <property type="match status" value="1"/>
</dbReference>